<evidence type="ECO:0008006" key="2">
    <source>
        <dbReference type="Google" id="ProtNLM"/>
    </source>
</evidence>
<name>A0A765J6T3_SALER</name>
<protein>
    <recommendedName>
        <fullName evidence="2">Peptidase C39 domain-containing protein</fullName>
    </recommendedName>
</protein>
<sequence>MKVIRHQKQGKMDCVCTCIAMISGIPRRVISRKYHNRFMNENDYDINNILDELNIKYRKYDPNEMIKLNCVYLVTVPSVNMLGWFHQIIIDTREGFKILDPNRGLKGRKYYVFRSLPKGKNQIKLQAWITDYEVYI</sequence>
<comment type="caution">
    <text evidence="1">The sequence shown here is derived from an EMBL/GenBank/DDBJ whole genome shotgun (WGS) entry which is preliminary data.</text>
</comment>
<dbReference type="AlphaFoldDB" id="A0A765J6T3"/>
<reference evidence="1" key="2">
    <citation type="submission" date="2020-02" db="EMBL/GenBank/DDBJ databases">
        <authorList>
            <consortium name="NCBI Pathogen Detection Project"/>
        </authorList>
    </citation>
    <scope>NUCLEOTIDE SEQUENCE</scope>
    <source>
        <strain evidence="1">MA.1102R13883</strain>
    </source>
</reference>
<proteinExistence type="predicted"/>
<dbReference type="EMBL" id="DAAYSE010000004">
    <property type="protein sequence ID" value="HAG5538292.1"/>
    <property type="molecule type" value="Genomic_DNA"/>
</dbReference>
<gene>
    <name evidence="1" type="ORF">G8Q02_002066</name>
</gene>
<organism evidence="1">
    <name type="scientific">Salmonella enterica</name>
    <name type="common">Salmonella choleraesuis</name>
    <dbReference type="NCBI Taxonomy" id="28901"/>
    <lineage>
        <taxon>Bacteria</taxon>
        <taxon>Pseudomonadati</taxon>
        <taxon>Pseudomonadota</taxon>
        <taxon>Gammaproteobacteria</taxon>
        <taxon>Enterobacterales</taxon>
        <taxon>Enterobacteriaceae</taxon>
        <taxon>Salmonella</taxon>
    </lineage>
</organism>
<reference evidence="1" key="1">
    <citation type="journal article" date="2018" name="Genome Biol.">
        <title>SKESA: strategic k-mer extension for scrupulous assemblies.</title>
        <authorList>
            <person name="Souvorov A."/>
            <person name="Agarwala R."/>
            <person name="Lipman D.J."/>
        </authorList>
    </citation>
    <scope>NUCLEOTIDE SEQUENCE</scope>
    <source>
        <strain evidence="1">MA.1102R13883</strain>
    </source>
</reference>
<accession>A0A765J6T3</accession>
<evidence type="ECO:0000313" key="1">
    <source>
        <dbReference type="EMBL" id="HAG5538292.1"/>
    </source>
</evidence>